<dbReference type="HOGENOM" id="CLU_2666063_0_0_7"/>
<dbReference type="KEGG" id="hfe:HFELIS_12290"/>
<dbReference type="Proteomes" id="UP000007934">
    <property type="component" value="Chromosome"/>
</dbReference>
<gene>
    <name evidence="1" type="ordered locus">Hfelis_12290</name>
</gene>
<proteinExistence type="predicted"/>
<dbReference type="AlphaFoldDB" id="E7A9D6"/>
<dbReference type="STRING" id="936155.HFELIS_12290"/>
<name>E7A9D6_HELFC</name>
<accession>E7A9D6</accession>
<evidence type="ECO:0000313" key="2">
    <source>
        <dbReference type="Proteomes" id="UP000007934"/>
    </source>
</evidence>
<keyword evidence="2" id="KW-1185">Reference proteome</keyword>
<protein>
    <submittedName>
        <fullName evidence="1">Outer membrane protein</fullName>
    </submittedName>
</protein>
<reference evidence="1 2" key="1">
    <citation type="journal article" date="2011" name="Genome Biol. Evol.">
        <title>Comparative whole genome sequence analysis of the carcinogenic bacterial model pathogen Helicobacter felis.</title>
        <authorList>
            <person name="Arnold I.C."/>
            <person name="Zigova Z."/>
            <person name="Holden M."/>
            <person name="Lawley T.D."/>
            <person name="Rad R."/>
            <person name="Dougan G."/>
            <person name="Falkow S."/>
            <person name="Bentley S.D."/>
            <person name="Muller A."/>
        </authorList>
    </citation>
    <scope>NUCLEOTIDE SEQUENCE [LARGE SCALE GENOMIC DNA]</scope>
    <source>
        <strain evidence="2">ATCC 49179 / CCUG 28539 / NCTC 12436 / CS1</strain>
    </source>
</reference>
<dbReference type="GeneID" id="36134063"/>
<organism evidence="1 2">
    <name type="scientific">Helicobacter felis (strain ATCC 49179 / CCUG 28539 / NCTC 12436 / CS1)</name>
    <dbReference type="NCBI Taxonomy" id="936155"/>
    <lineage>
        <taxon>Bacteria</taxon>
        <taxon>Pseudomonadati</taxon>
        <taxon>Campylobacterota</taxon>
        <taxon>Epsilonproteobacteria</taxon>
        <taxon>Campylobacterales</taxon>
        <taxon>Helicobacteraceae</taxon>
        <taxon>Helicobacter</taxon>
    </lineage>
</organism>
<sequence length="75" mass="8532">MQFLFYCSNFLDIVTNTTPITPIPTLLKWKNMVWGVLTPYTAKLITYTMENLVAVLSSNIARGKQIVRPKTTVPK</sequence>
<dbReference type="RefSeq" id="WP_013469677.1">
    <property type="nucleotide sequence ID" value="NC_014810.2"/>
</dbReference>
<evidence type="ECO:0000313" key="1">
    <source>
        <dbReference type="EMBL" id="CBY83313.1"/>
    </source>
</evidence>
<dbReference type="EMBL" id="FQ670179">
    <property type="protein sequence ID" value="CBY83313.1"/>
    <property type="molecule type" value="Genomic_DNA"/>
</dbReference>